<feature type="signal peptide" evidence="1">
    <location>
        <begin position="1"/>
        <end position="19"/>
    </location>
</feature>
<reference evidence="2 3" key="1">
    <citation type="journal article" date="2015" name="BMC Genomics">
        <title>Comparative genomics and metabolic profiling of the genus Lysobacter.</title>
        <authorList>
            <person name="de Bruijn I."/>
            <person name="Cheng X."/>
            <person name="de Jager V."/>
            <person name="Exposito R.G."/>
            <person name="Watrous J."/>
            <person name="Patel N."/>
            <person name="Postma J."/>
            <person name="Dorrestein P.C."/>
            <person name="Kobayashi D."/>
            <person name="Raaijmakers J.M."/>
        </authorList>
    </citation>
    <scope>NUCLEOTIDE SEQUENCE [LARGE SCALE GENOMIC DNA]</scope>
    <source>
        <strain evidence="2 3">76</strain>
    </source>
</reference>
<dbReference type="eggNOG" id="ENOG50334SS">
    <property type="taxonomic scope" value="Bacteria"/>
</dbReference>
<dbReference type="Pfam" id="PF06980">
    <property type="entry name" value="DUF1302"/>
    <property type="match status" value="1"/>
</dbReference>
<evidence type="ECO:0008006" key="4">
    <source>
        <dbReference type="Google" id="ProtNLM"/>
    </source>
</evidence>
<evidence type="ECO:0000256" key="1">
    <source>
        <dbReference type="SAM" id="SignalP"/>
    </source>
</evidence>
<keyword evidence="1" id="KW-0732">Signal</keyword>
<dbReference type="SUPFAM" id="SSF56935">
    <property type="entry name" value="Porins"/>
    <property type="match status" value="1"/>
</dbReference>
<dbReference type="PATRIC" id="fig|84531.8.peg.628"/>
<protein>
    <recommendedName>
        <fullName evidence="4">Alginate export domain-containing protein</fullName>
    </recommendedName>
</protein>
<dbReference type="RefSeq" id="WP_057916518.1">
    <property type="nucleotide sequence ID" value="NZ_CP011129.1"/>
</dbReference>
<evidence type="ECO:0000313" key="2">
    <source>
        <dbReference type="EMBL" id="ALN78761.1"/>
    </source>
</evidence>
<sequence length="434" mass="46894">MTLAAALAAASCASLPAMAQAGVDVVVAAEPNAESTPEPAATEDVSEDAVGGVRWSGTASGAALAASGSRDLDDVGSRLGVAARLRSELRGEAWRGLIEAVGGTRQLAYDDAPVLRQGFFEYTHGPLQLRAGRQIVVWGRADRLNPTDNLSPRNMRALVSDIDEDRIGTDLVSARLQLHERWSLAALHLPKLRASILPASLWKPVPSLHGDHVRAAGSTNALRLDYAGNGLDASLSAVRGYSILPAFAYAAGPQLAQAEVRVLGADFSASLGERWGLRGEIADTRFEGPPPPGLGDHFYAVLGLERHFDGGWLGLAQYVHRRAERAHPAVAQPDFVLRANRAVWFQNHANSDALYLGLTRAPLEGDLSGDVGLLQTTHGRGRAWFANLEYRLDDRWSLLARWQHFTGPAGSDLGALRKDRLMLLELRRTWGWQR</sequence>
<dbReference type="Proteomes" id="UP000060787">
    <property type="component" value="Chromosome"/>
</dbReference>
<dbReference type="AlphaFoldDB" id="A0A0S2F5D7"/>
<feature type="chain" id="PRO_5006597202" description="Alginate export domain-containing protein" evidence="1">
    <location>
        <begin position="20"/>
        <end position="434"/>
    </location>
</feature>
<organism evidence="2 3">
    <name type="scientific">Lysobacter antibioticus</name>
    <dbReference type="NCBI Taxonomy" id="84531"/>
    <lineage>
        <taxon>Bacteria</taxon>
        <taxon>Pseudomonadati</taxon>
        <taxon>Pseudomonadota</taxon>
        <taxon>Gammaproteobacteria</taxon>
        <taxon>Lysobacterales</taxon>
        <taxon>Lysobacteraceae</taxon>
        <taxon>Lysobacter</taxon>
    </lineage>
</organism>
<dbReference type="EMBL" id="CP011129">
    <property type="protein sequence ID" value="ALN78761.1"/>
    <property type="molecule type" value="Genomic_DNA"/>
</dbReference>
<dbReference type="KEGG" id="lab:LA76x_0600"/>
<keyword evidence="3" id="KW-1185">Reference proteome</keyword>
<dbReference type="InterPro" id="IPR010727">
    <property type="entry name" value="DUF1302"/>
</dbReference>
<name>A0A0S2F5D7_LYSAN</name>
<evidence type="ECO:0000313" key="3">
    <source>
        <dbReference type="Proteomes" id="UP000060787"/>
    </source>
</evidence>
<gene>
    <name evidence="2" type="ORF">LA76x_0600</name>
</gene>
<accession>A0A0S2F5D7</accession>
<dbReference type="STRING" id="84531.LA76x_0600"/>
<proteinExistence type="predicted"/>